<sequence length="214" mass="25674">MVIDTQILDEVWQQVLDEVWQQVWLTLAPTHSAPDLHRVLHAYAEPQRHYHTVQHLHECLSWWQRCQTMMQRPAEVALALFYHDVVYDPKRSDNELKSAQLMLSHVHDILPQDSAERIYRWILATAHHGADTRLEPDDVHWVLDIDLGILSADAERFQEYERQIRMEYRHVPQLIYRCKRRQVLRTFAQTERLYRTDYFHTHLERPAKANLLAI</sequence>
<dbReference type="InterPro" id="IPR009218">
    <property type="entry name" value="HD_phosphohydro"/>
</dbReference>
<dbReference type="RefSeq" id="WP_058357655.1">
    <property type="nucleotide sequence ID" value="NZ_CABKVG010000010.1"/>
</dbReference>
<evidence type="ECO:0008006" key="3">
    <source>
        <dbReference type="Google" id="ProtNLM"/>
    </source>
</evidence>
<dbReference type="Proteomes" id="UP000832011">
    <property type="component" value="Chromosome"/>
</dbReference>
<dbReference type="PANTHER" id="PTHR21174">
    <property type="match status" value="1"/>
</dbReference>
<dbReference type="PIRSF" id="PIRSF035170">
    <property type="entry name" value="HD_phosphohydro"/>
    <property type="match status" value="1"/>
</dbReference>
<gene>
    <name evidence="1" type="ORF">LVJ82_14475</name>
</gene>
<organism evidence="1 2">
    <name type="scientific">Vitreoscilla massiliensis</name>
    <dbReference type="NCBI Taxonomy" id="1689272"/>
    <lineage>
        <taxon>Bacteria</taxon>
        <taxon>Pseudomonadati</taxon>
        <taxon>Pseudomonadota</taxon>
        <taxon>Betaproteobacteria</taxon>
        <taxon>Neisseriales</taxon>
        <taxon>Neisseriaceae</taxon>
        <taxon>Vitreoscilla</taxon>
    </lineage>
</organism>
<dbReference type="PANTHER" id="PTHR21174:SF0">
    <property type="entry name" value="HD PHOSPHOHYDROLASE FAMILY PROTEIN-RELATED"/>
    <property type="match status" value="1"/>
</dbReference>
<protein>
    <recommendedName>
        <fullName evidence="3">N-methyl-D-aspartate receptor NMDAR2C subunit</fullName>
    </recommendedName>
</protein>
<dbReference type="SUPFAM" id="SSF109604">
    <property type="entry name" value="HD-domain/PDEase-like"/>
    <property type="match status" value="1"/>
</dbReference>
<evidence type="ECO:0000313" key="2">
    <source>
        <dbReference type="Proteomes" id="UP000832011"/>
    </source>
</evidence>
<dbReference type="EMBL" id="CP091511">
    <property type="protein sequence ID" value="UOO88655.1"/>
    <property type="molecule type" value="Genomic_DNA"/>
</dbReference>
<name>A0ABY4DZV2_9NEIS</name>
<accession>A0ABY4DZV2</accession>
<keyword evidence="2" id="KW-1185">Reference proteome</keyword>
<reference evidence="1 2" key="1">
    <citation type="journal article" date="2022" name="Res Sq">
        <title>Evolution of multicellular longitudinally dividing oral cavity symbionts (Neisseriaceae).</title>
        <authorList>
            <person name="Nyongesa S."/>
            <person name="Weber P."/>
            <person name="Bernet E."/>
            <person name="Pullido F."/>
            <person name="Nieckarz M."/>
            <person name="Delaby M."/>
            <person name="Nieves C."/>
            <person name="Viehboeck T."/>
            <person name="Krause N."/>
            <person name="Rivera-Millot A."/>
            <person name="Nakamura A."/>
            <person name="Vischer N."/>
            <person name="VanNieuwenhze M."/>
            <person name="Brun Y."/>
            <person name="Cava F."/>
            <person name="Bulgheresi S."/>
            <person name="Veyrier F."/>
        </authorList>
    </citation>
    <scope>NUCLEOTIDE SEQUENCE [LARGE SCALE GENOMIC DNA]</scope>
    <source>
        <strain evidence="1 2">SN4</strain>
    </source>
</reference>
<evidence type="ECO:0000313" key="1">
    <source>
        <dbReference type="EMBL" id="UOO88655.1"/>
    </source>
</evidence>
<proteinExistence type="predicted"/>